<dbReference type="CDD" id="cd00170">
    <property type="entry name" value="SEC14"/>
    <property type="match status" value="1"/>
</dbReference>
<dbReference type="SUPFAM" id="SSF52087">
    <property type="entry name" value="CRAL/TRIO domain"/>
    <property type="match status" value="1"/>
</dbReference>
<keyword evidence="2" id="KW-0812">Transmembrane</keyword>
<dbReference type="PROSITE" id="PS50191">
    <property type="entry name" value="CRAL_TRIO"/>
    <property type="match status" value="1"/>
</dbReference>
<reference evidence="4" key="1">
    <citation type="submission" date="2009-08" db="EMBL/GenBank/DDBJ databases">
        <authorList>
            <person name="Cheung F."/>
            <person name="Xiao Y."/>
            <person name="Chan A."/>
            <person name="Moskal W."/>
            <person name="Town C.D."/>
        </authorList>
    </citation>
    <scope>NUCLEOTIDE SEQUENCE</scope>
</reference>
<dbReference type="PANTHER" id="PTHR47041">
    <property type="entry name" value="SEC14 CYTOSOLIC FACTOR FAMILY PROTEIN / PHOSPHOGLYCERIDE TRANSFER FAMILY PROTEIN"/>
    <property type="match status" value="1"/>
</dbReference>
<dbReference type="PANTHER" id="PTHR47041:SF2">
    <property type="entry name" value="SEC14 CYTOSOLIC FACTOR FAMILY PROTEIN _ PHOSPHOGLYCERIDE TRANSFER FAMILY PROTEIN"/>
    <property type="match status" value="1"/>
</dbReference>
<evidence type="ECO:0000259" key="3">
    <source>
        <dbReference type="PROSITE" id="PS50191"/>
    </source>
</evidence>
<proteinExistence type="evidence at transcript level"/>
<evidence type="ECO:0000256" key="2">
    <source>
        <dbReference type="SAM" id="Phobius"/>
    </source>
</evidence>
<name>C6TE30_SOYBN</name>
<keyword evidence="2" id="KW-1133">Transmembrane helix</keyword>
<dbReference type="InterPro" id="IPR036865">
    <property type="entry name" value="CRAL-TRIO_dom_sf"/>
</dbReference>
<dbReference type="InterPro" id="IPR001251">
    <property type="entry name" value="CRAL-TRIO_dom"/>
</dbReference>
<dbReference type="Pfam" id="PF00650">
    <property type="entry name" value="CRAL_TRIO"/>
    <property type="match status" value="1"/>
</dbReference>
<dbReference type="SMART" id="SM00516">
    <property type="entry name" value="SEC14"/>
    <property type="match status" value="1"/>
</dbReference>
<keyword evidence="2" id="KW-0472">Membrane</keyword>
<feature type="transmembrane region" description="Helical" evidence="2">
    <location>
        <begin position="212"/>
        <end position="234"/>
    </location>
</feature>
<evidence type="ECO:0000313" key="4">
    <source>
        <dbReference type="EMBL" id="ACU20082.1"/>
    </source>
</evidence>
<feature type="region of interest" description="Disordered" evidence="1">
    <location>
        <begin position="174"/>
        <end position="194"/>
    </location>
</feature>
<organism evidence="4">
    <name type="scientific">Glycine max</name>
    <name type="common">Soybean</name>
    <name type="synonym">Glycine hispida</name>
    <dbReference type="NCBI Taxonomy" id="3847"/>
    <lineage>
        <taxon>Eukaryota</taxon>
        <taxon>Viridiplantae</taxon>
        <taxon>Streptophyta</taxon>
        <taxon>Embryophyta</taxon>
        <taxon>Tracheophyta</taxon>
        <taxon>Spermatophyta</taxon>
        <taxon>Magnoliopsida</taxon>
        <taxon>eudicotyledons</taxon>
        <taxon>Gunneridae</taxon>
        <taxon>Pentapetalae</taxon>
        <taxon>rosids</taxon>
        <taxon>fabids</taxon>
        <taxon>Fabales</taxon>
        <taxon>Fabaceae</taxon>
        <taxon>Papilionoideae</taxon>
        <taxon>50 kb inversion clade</taxon>
        <taxon>NPAAA clade</taxon>
        <taxon>indigoferoid/millettioid clade</taxon>
        <taxon>Phaseoleae</taxon>
        <taxon>Glycine</taxon>
        <taxon>Glycine subgen. Soja</taxon>
    </lineage>
</organism>
<evidence type="ECO:0000256" key="1">
    <source>
        <dbReference type="SAM" id="MobiDB-lite"/>
    </source>
</evidence>
<protein>
    <recommendedName>
        <fullName evidence="3">CRAL-TRIO domain-containing protein</fullName>
    </recommendedName>
</protein>
<dbReference type="Gene3D" id="3.40.525.10">
    <property type="entry name" value="CRAL-TRIO lipid binding domain"/>
    <property type="match status" value="1"/>
</dbReference>
<dbReference type="EMBL" id="BT095850">
    <property type="protein sequence ID" value="ACU20082.1"/>
    <property type="molecule type" value="mRNA"/>
</dbReference>
<dbReference type="AlphaFoldDB" id="C6TE30"/>
<feature type="domain" description="CRAL-TRIO" evidence="3">
    <location>
        <begin position="1"/>
        <end position="156"/>
    </location>
</feature>
<accession>C6TE30</accession>
<sequence>MSSKMVFWHGSDVGQRPCLIIRFGLACSTLTSEDRPRFAQAVISQVEYGVLHLVDADNPQITVLVDCEGLSPVRIPMQIIRSCSSLLKDHFPNRLGCMFVIRLPANVHVIAQTFIQDLKPATRNKLKIEGEMHQKVLSDYMPTLPSYLGGCCTCMKCSNIGQGDMLQTYATGTSRRDGLEGTSDSDNDNEDSPTLHPCDELKGNLYGNYDQLLRTAIVGILIFWVFIALGAVVFDPSNRH</sequence>
<dbReference type="ExpressionAtlas" id="C6TE30">
    <property type="expression patterns" value="baseline and differential"/>
</dbReference>